<evidence type="ECO:0000256" key="2">
    <source>
        <dbReference type="ARBA" id="ARBA00008392"/>
    </source>
</evidence>
<name>A0A4Q9LBM2_9MICR</name>
<dbReference type="InterPro" id="IPR050087">
    <property type="entry name" value="AON_synthase_class-II"/>
</dbReference>
<dbReference type="Gene3D" id="3.90.1150.10">
    <property type="entry name" value="Aspartate Aminotransferase, domain 1"/>
    <property type="match status" value="1"/>
</dbReference>
<dbReference type="InterPro" id="IPR015424">
    <property type="entry name" value="PyrdxlP-dep_Trfase"/>
</dbReference>
<dbReference type="InterPro" id="IPR001917">
    <property type="entry name" value="Aminotrans_II_pyridoxalP_BS"/>
</dbReference>
<dbReference type="EMBL" id="PITJ01000070">
    <property type="protein sequence ID" value="TBU04936.1"/>
    <property type="molecule type" value="Genomic_DNA"/>
</dbReference>
<proteinExistence type="inferred from homology"/>
<keyword evidence="8" id="KW-0812">Transmembrane</keyword>
<evidence type="ECO:0000313" key="10">
    <source>
        <dbReference type="EMBL" id="TBU04936.1"/>
    </source>
</evidence>
<evidence type="ECO:0000256" key="7">
    <source>
        <dbReference type="RuleBase" id="RU003693"/>
    </source>
</evidence>
<dbReference type="GO" id="GO:0016020">
    <property type="term" value="C:membrane"/>
    <property type="evidence" value="ECO:0007669"/>
    <property type="project" value="GOC"/>
</dbReference>
<comment type="catalytic activity">
    <reaction evidence="6">
        <text>L-serine + hexadecanoyl-CoA + H(+) = 3-oxosphinganine + CO2 + CoA</text>
        <dbReference type="Rhea" id="RHEA:14761"/>
        <dbReference type="ChEBI" id="CHEBI:15378"/>
        <dbReference type="ChEBI" id="CHEBI:16526"/>
        <dbReference type="ChEBI" id="CHEBI:33384"/>
        <dbReference type="ChEBI" id="CHEBI:57287"/>
        <dbReference type="ChEBI" id="CHEBI:57379"/>
        <dbReference type="ChEBI" id="CHEBI:58299"/>
        <dbReference type="EC" id="2.3.1.50"/>
    </reaction>
</comment>
<dbReference type="GO" id="GO:0046512">
    <property type="term" value="P:sphingosine biosynthetic process"/>
    <property type="evidence" value="ECO:0007669"/>
    <property type="project" value="TreeGrafter"/>
</dbReference>
<dbReference type="AlphaFoldDB" id="A0A4Q9LBM2"/>
<dbReference type="VEuPathDB" id="MicrosporidiaDB:CWI37_0070p0030"/>
<dbReference type="PANTHER" id="PTHR13693">
    <property type="entry name" value="CLASS II AMINOTRANSFERASE/8-AMINO-7-OXONONANOATE SYNTHASE"/>
    <property type="match status" value="1"/>
</dbReference>
<keyword evidence="4 10" id="KW-0808">Transferase</keyword>
<reference evidence="10 11" key="1">
    <citation type="submission" date="2017-12" db="EMBL/GenBank/DDBJ databases">
        <authorList>
            <person name="Pombert J.-F."/>
            <person name="Haag K.L."/>
            <person name="Ebert D."/>
        </authorList>
    </citation>
    <scope>NUCLEOTIDE SEQUENCE [LARGE SCALE GENOMIC DNA]</scope>
    <source>
        <strain evidence="10">FI-OER-3-3</strain>
    </source>
</reference>
<comment type="similarity">
    <text evidence="2 7">Belongs to the class-II pyridoxal-phosphate-dependent aminotransferase family.</text>
</comment>
<evidence type="ECO:0000256" key="4">
    <source>
        <dbReference type="ARBA" id="ARBA00022679"/>
    </source>
</evidence>
<dbReference type="GO" id="GO:0030170">
    <property type="term" value="F:pyridoxal phosphate binding"/>
    <property type="evidence" value="ECO:0007669"/>
    <property type="project" value="InterPro"/>
</dbReference>
<evidence type="ECO:0000256" key="1">
    <source>
        <dbReference type="ARBA" id="ARBA00001933"/>
    </source>
</evidence>
<gene>
    <name evidence="10" type="ORF">CWI37_0070p0030</name>
</gene>
<evidence type="ECO:0000313" key="11">
    <source>
        <dbReference type="Proteomes" id="UP000292362"/>
    </source>
</evidence>
<dbReference type="GO" id="GO:0004758">
    <property type="term" value="F:serine C-palmitoyltransferase activity"/>
    <property type="evidence" value="ECO:0007669"/>
    <property type="project" value="UniProtKB-EC"/>
</dbReference>
<comment type="caution">
    <text evidence="10">The sequence shown here is derived from an EMBL/GenBank/DDBJ whole genome shotgun (WGS) entry which is preliminary data.</text>
</comment>
<feature type="transmembrane region" description="Helical" evidence="8">
    <location>
        <begin position="6"/>
        <end position="24"/>
    </location>
</feature>
<dbReference type="Pfam" id="PF00155">
    <property type="entry name" value="Aminotran_1_2"/>
    <property type="match status" value="1"/>
</dbReference>
<evidence type="ECO:0000256" key="5">
    <source>
        <dbReference type="ARBA" id="ARBA00022898"/>
    </source>
</evidence>
<dbReference type="InterPro" id="IPR004839">
    <property type="entry name" value="Aminotransferase_I/II_large"/>
</dbReference>
<dbReference type="Proteomes" id="UP000292362">
    <property type="component" value="Unassembled WGS sequence"/>
</dbReference>
<sequence>MNSESVSMSTYISTYLSYFILIIYGHIRDRIGKVFCPKKYKKFYRENDMAPLYTDLESFFVRRLYTRIKDCWNRPITGVPGRIITVLERFSEDENETFKFTGNKMDLLNFASYNYLGFSTNEGEITRDVLETVEKYPVNFAGPTNDIGTNEICKELEKEMADFLHKEDCIVFPMGFGTNSCNIPVLMRSGSLVFSDELNHTSIIYGTRMSDAMVKTFAHNNMKDLERQLRYHISQGQPVTHRSWKRIFVIVEGLYSMEGTLLRLKELVELKRKYKFYIFIDEAHSIGAIGKTGRGICEYADVDFNEIDLLMGTFTKSFGGFGGYIAASKKIIDYLRIYSDFSLYGEQLSPIVAAQILSALKCLKYTEHGKNVRRRLEENTIYFREKLANMGFVLFGDTDSPVVPLMIYNPGKLGEFSRLCMERKLAVVVVGYPATPVISSRVRFCLSGSHTHEDIESALSIIEYVGKKLGMNILKKKGWF</sequence>
<feature type="domain" description="Aminotransferase class I/classII large" evidence="9">
    <location>
        <begin position="106"/>
        <end position="461"/>
    </location>
</feature>
<protein>
    <recommendedName>
        <fullName evidence="3">serine C-palmitoyltransferase</fullName>
        <ecNumber evidence="3">2.3.1.50</ecNumber>
    </recommendedName>
</protein>
<evidence type="ECO:0000256" key="8">
    <source>
        <dbReference type="SAM" id="Phobius"/>
    </source>
</evidence>
<dbReference type="CDD" id="cd06454">
    <property type="entry name" value="KBL_like"/>
    <property type="match status" value="1"/>
</dbReference>
<organism evidence="10 11">
    <name type="scientific">Hamiltosporidium tvaerminnensis</name>
    <dbReference type="NCBI Taxonomy" id="1176355"/>
    <lineage>
        <taxon>Eukaryota</taxon>
        <taxon>Fungi</taxon>
        <taxon>Fungi incertae sedis</taxon>
        <taxon>Microsporidia</taxon>
        <taxon>Dubosqiidae</taxon>
        <taxon>Hamiltosporidium</taxon>
    </lineage>
</organism>
<keyword evidence="5 7" id="KW-0663">Pyridoxal phosphate</keyword>
<dbReference type="PROSITE" id="PS00599">
    <property type="entry name" value="AA_TRANSFER_CLASS_2"/>
    <property type="match status" value="1"/>
</dbReference>
<evidence type="ECO:0000259" key="9">
    <source>
        <dbReference type="Pfam" id="PF00155"/>
    </source>
</evidence>
<keyword evidence="8" id="KW-1133">Transmembrane helix</keyword>
<dbReference type="PANTHER" id="PTHR13693:SF3">
    <property type="entry name" value="LD36009P"/>
    <property type="match status" value="1"/>
</dbReference>
<dbReference type="SUPFAM" id="SSF53383">
    <property type="entry name" value="PLP-dependent transferases"/>
    <property type="match status" value="1"/>
</dbReference>
<dbReference type="EC" id="2.3.1.50" evidence="3"/>
<comment type="cofactor">
    <cofactor evidence="1 7">
        <name>pyridoxal 5'-phosphate</name>
        <dbReference type="ChEBI" id="CHEBI:597326"/>
    </cofactor>
</comment>
<dbReference type="InterPro" id="IPR015421">
    <property type="entry name" value="PyrdxlP-dep_Trfase_major"/>
</dbReference>
<accession>A0A4Q9LBM2</accession>
<keyword evidence="8" id="KW-0472">Membrane</keyword>
<dbReference type="GO" id="GO:0017059">
    <property type="term" value="C:serine palmitoyltransferase complex"/>
    <property type="evidence" value="ECO:0007669"/>
    <property type="project" value="TreeGrafter"/>
</dbReference>
<dbReference type="Gene3D" id="3.40.640.10">
    <property type="entry name" value="Type I PLP-dependent aspartate aminotransferase-like (Major domain)"/>
    <property type="match status" value="1"/>
</dbReference>
<evidence type="ECO:0000256" key="6">
    <source>
        <dbReference type="ARBA" id="ARBA00048528"/>
    </source>
</evidence>
<dbReference type="InterPro" id="IPR015422">
    <property type="entry name" value="PyrdxlP-dep_Trfase_small"/>
</dbReference>
<evidence type="ECO:0000256" key="3">
    <source>
        <dbReference type="ARBA" id="ARBA00013220"/>
    </source>
</evidence>
<dbReference type="GO" id="GO:0046513">
    <property type="term" value="P:ceramide biosynthetic process"/>
    <property type="evidence" value="ECO:0007669"/>
    <property type="project" value="TreeGrafter"/>
</dbReference>